<dbReference type="PATRIC" id="fig|698760.3.peg.7436"/>
<evidence type="ECO:0000313" key="3">
    <source>
        <dbReference type="Proteomes" id="UP000010931"/>
    </source>
</evidence>
<evidence type="ECO:0000313" key="2">
    <source>
        <dbReference type="EMBL" id="ELP63679.1"/>
    </source>
</evidence>
<proteinExistence type="predicted"/>
<comment type="caution">
    <text evidence="2">The sequence shown here is derived from an EMBL/GenBank/DDBJ whole genome shotgun (WGS) entry which is preliminary data.</text>
</comment>
<sequence>MQVMQVMHVKRRGSRPYGGRGQHQQMALASLHRSTCSRATSSSMPGVFSLTS</sequence>
<evidence type="ECO:0000256" key="1">
    <source>
        <dbReference type="SAM" id="MobiDB-lite"/>
    </source>
</evidence>
<organism evidence="2 3">
    <name type="scientific">Streptomyces turgidiscabies (strain Car8)</name>
    <dbReference type="NCBI Taxonomy" id="698760"/>
    <lineage>
        <taxon>Bacteria</taxon>
        <taxon>Bacillati</taxon>
        <taxon>Actinomycetota</taxon>
        <taxon>Actinomycetes</taxon>
        <taxon>Kitasatosporales</taxon>
        <taxon>Streptomycetaceae</taxon>
        <taxon>Streptomyces</taxon>
    </lineage>
</organism>
<protein>
    <submittedName>
        <fullName evidence="2">Uncharacterized protein</fullName>
    </submittedName>
</protein>
<gene>
    <name evidence="2" type="ORF">STRTUCAR8_04353</name>
</gene>
<reference evidence="2 3" key="1">
    <citation type="journal article" date="2011" name="Plasmid">
        <title>Streptomyces turgidiscabies Car8 contains a modular pathogenicity island that shares virulence genes with other actinobacterial plant pathogens.</title>
        <authorList>
            <person name="Huguet-Tapia J.C."/>
            <person name="Badger J.H."/>
            <person name="Loria R."/>
            <person name="Pettis G.S."/>
        </authorList>
    </citation>
    <scope>NUCLEOTIDE SEQUENCE [LARGE SCALE GENOMIC DNA]</scope>
    <source>
        <strain evidence="2 3">Car8</strain>
    </source>
</reference>
<dbReference type="EMBL" id="AEJB01000509">
    <property type="protein sequence ID" value="ELP63679.1"/>
    <property type="molecule type" value="Genomic_DNA"/>
</dbReference>
<name>L7EXU3_STRT8</name>
<accession>L7EXU3</accession>
<feature type="compositionally biased region" description="Polar residues" evidence="1">
    <location>
        <begin position="22"/>
        <end position="52"/>
    </location>
</feature>
<keyword evidence="3" id="KW-1185">Reference proteome</keyword>
<dbReference type="Proteomes" id="UP000010931">
    <property type="component" value="Unassembled WGS sequence"/>
</dbReference>
<dbReference type="AlphaFoldDB" id="L7EXU3"/>
<feature type="region of interest" description="Disordered" evidence="1">
    <location>
        <begin position="1"/>
        <end position="52"/>
    </location>
</feature>